<gene>
    <name evidence="2" type="ORF">WJX81_001712</name>
</gene>
<sequence>MLEALQSLYSNAEYAINVGGRRGVGVRSTRGVKQGCPLSPTLFGLLLDSLHWALLAGPRGAGSQLACGRSVPDLGYADDFCLLATSPSHLQRLLDVAHGSLTSVGMELSVNKTCVMAFGVAAAAAEGVAWSCGGVQLERVEQYNYLGVTFSAAAGIAAAFPALRAAVLEGA</sequence>
<comment type="caution">
    <text evidence="2">The sequence shown here is derived from an EMBL/GenBank/DDBJ whole genome shotgun (WGS) entry which is preliminary data.</text>
</comment>
<dbReference type="PANTHER" id="PTHR47027:SF20">
    <property type="entry name" value="REVERSE TRANSCRIPTASE-LIKE PROTEIN WITH RNA-DIRECTED DNA POLYMERASE DOMAIN"/>
    <property type="match status" value="1"/>
</dbReference>
<accession>A0AAW1S060</accession>
<evidence type="ECO:0000259" key="1">
    <source>
        <dbReference type="PROSITE" id="PS50878"/>
    </source>
</evidence>
<dbReference type="SUPFAM" id="SSF56672">
    <property type="entry name" value="DNA/RNA polymerases"/>
    <property type="match status" value="1"/>
</dbReference>
<dbReference type="EMBL" id="JALJOU010000017">
    <property type="protein sequence ID" value="KAK9839212.1"/>
    <property type="molecule type" value="Genomic_DNA"/>
</dbReference>
<dbReference type="AlphaFoldDB" id="A0AAW1S060"/>
<dbReference type="PANTHER" id="PTHR47027">
    <property type="entry name" value="REVERSE TRANSCRIPTASE DOMAIN-CONTAINING PROTEIN"/>
    <property type="match status" value="1"/>
</dbReference>
<dbReference type="InterPro" id="IPR000477">
    <property type="entry name" value="RT_dom"/>
</dbReference>
<feature type="domain" description="Reverse transcriptase" evidence="1">
    <location>
        <begin position="1"/>
        <end position="150"/>
    </location>
</feature>
<dbReference type="InterPro" id="IPR043502">
    <property type="entry name" value="DNA/RNA_pol_sf"/>
</dbReference>
<evidence type="ECO:0000313" key="2">
    <source>
        <dbReference type="EMBL" id="KAK9839212.1"/>
    </source>
</evidence>
<protein>
    <recommendedName>
        <fullName evidence="1">Reverse transcriptase domain-containing protein</fullName>
    </recommendedName>
</protein>
<organism evidence="2 3">
    <name type="scientific">Elliptochloris bilobata</name>
    <dbReference type="NCBI Taxonomy" id="381761"/>
    <lineage>
        <taxon>Eukaryota</taxon>
        <taxon>Viridiplantae</taxon>
        <taxon>Chlorophyta</taxon>
        <taxon>core chlorophytes</taxon>
        <taxon>Trebouxiophyceae</taxon>
        <taxon>Trebouxiophyceae incertae sedis</taxon>
        <taxon>Elliptochloris clade</taxon>
        <taxon>Elliptochloris</taxon>
    </lineage>
</organism>
<reference evidence="2 3" key="1">
    <citation type="journal article" date="2024" name="Nat. Commun.">
        <title>Phylogenomics reveals the evolutionary origins of lichenization in chlorophyte algae.</title>
        <authorList>
            <person name="Puginier C."/>
            <person name="Libourel C."/>
            <person name="Otte J."/>
            <person name="Skaloud P."/>
            <person name="Haon M."/>
            <person name="Grisel S."/>
            <person name="Petersen M."/>
            <person name="Berrin J.G."/>
            <person name="Delaux P.M."/>
            <person name="Dal Grande F."/>
            <person name="Keller J."/>
        </authorList>
    </citation>
    <scope>NUCLEOTIDE SEQUENCE [LARGE SCALE GENOMIC DNA]</scope>
    <source>
        <strain evidence="2 3">SAG 245.80</strain>
    </source>
</reference>
<evidence type="ECO:0000313" key="3">
    <source>
        <dbReference type="Proteomes" id="UP001445335"/>
    </source>
</evidence>
<proteinExistence type="predicted"/>
<dbReference type="Proteomes" id="UP001445335">
    <property type="component" value="Unassembled WGS sequence"/>
</dbReference>
<dbReference type="Pfam" id="PF00078">
    <property type="entry name" value="RVT_1"/>
    <property type="match status" value="1"/>
</dbReference>
<keyword evidence="3" id="KW-1185">Reference proteome</keyword>
<dbReference type="PROSITE" id="PS50878">
    <property type="entry name" value="RT_POL"/>
    <property type="match status" value="1"/>
</dbReference>
<name>A0AAW1S060_9CHLO</name>